<name>A0ABY0HDN7_9PEZI</name>
<dbReference type="PANTHER" id="PTHR47791">
    <property type="entry name" value="MEIOTICALLY UP-REGULATED GENE 191 PROTEIN"/>
    <property type="match status" value="1"/>
</dbReference>
<dbReference type="Proteomes" id="UP000294003">
    <property type="component" value="Unassembled WGS sequence"/>
</dbReference>
<keyword evidence="2" id="KW-1185">Reference proteome</keyword>
<dbReference type="InterPro" id="IPR053169">
    <property type="entry name" value="MUG_Protein"/>
</dbReference>
<dbReference type="InterPro" id="IPR005198">
    <property type="entry name" value="Glyco_hydro_76"/>
</dbReference>
<dbReference type="SUPFAM" id="SSF48208">
    <property type="entry name" value="Six-hairpin glycosidases"/>
    <property type="match status" value="1"/>
</dbReference>
<dbReference type="Pfam" id="PF03663">
    <property type="entry name" value="Glyco_hydro_76"/>
    <property type="match status" value="1"/>
</dbReference>
<dbReference type="Gene3D" id="1.50.10.20">
    <property type="match status" value="1"/>
</dbReference>
<dbReference type="PANTHER" id="PTHR47791:SF1">
    <property type="entry name" value="ENDO MANNANASE, GH76 FAMILY (EUROFUNG)"/>
    <property type="match status" value="1"/>
</dbReference>
<dbReference type="InterPro" id="IPR008928">
    <property type="entry name" value="6-hairpin_glycosidase_sf"/>
</dbReference>
<accession>A0ABY0HDN7</accession>
<evidence type="ECO:0000313" key="2">
    <source>
        <dbReference type="Proteomes" id="UP000294003"/>
    </source>
</evidence>
<comment type="caution">
    <text evidence="1">The sequence shown here is derived from an EMBL/GenBank/DDBJ whole genome shotgun (WGS) entry which is preliminary data.</text>
</comment>
<organism evidence="1 2">
    <name type="scientific">Monosporascus cannonballus</name>
    <dbReference type="NCBI Taxonomy" id="155416"/>
    <lineage>
        <taxon>Eukaryota</taxon>
        <taxon>Fungi</taxon>
        <taxon>Dikarya</taxon>
        <taxon>Ascomycota</taxon>
        <taxon>Pezizomycotina</taxon>
        <taxon>Sordariomycetes</taxon>
        <taxon>Xylariomycetidae</taxon>
        <taxon>Xylariales</taxon>
        <taxon>Xylariales incertae sedis</taxon>
        <taxon>Monosporascus</taxon>
    </lineage>
</organism>
<gene>
    <name evidence="1" type="ORF">DL762_002398</name>
</gene>
<reference evidence="1 2" key="1">
    <citation type="submission" date="2018-06" db="EMBL/GenBank/DDBJ databases">
        <title>Complete Genomes of Monosporascus.</title>
        <authorList>
            <person name="Robinson A.J."/>
            <person name="Natvig D.O."/>
        </authorList>
    </citation>
    <scope>NUCLEOTIDE SEQUENCE [LARGE SCALE GENOMIC DNA]</scope>
    <source>
        <strain evidence="1 2">CBS 609.92</strain>
    </source>
</reference>
<protein>
    <recommendedName>
        <fullName evidence="3">Mannan endo-1,6-alpha-mannosidase</fullName>
    </recommendedName>
</protein>
<evidence type="ECO:0000313" key="1">
    <source>
        <dbReference type="EMBL" id="RYO91102.1"/>
    </source>
</evidence>
<proteinExistence type="predicted"/>
<dbReference type="EMBL" id="QJNS01000045">
    <property type="protein sequence ID" value="RYO91102.1"/>
    <property type="molecule type" value="Genomic_DNA"/>
</dbReference>
<sequence>MVSPSLVGGLASRAVFLMSSQGNFKPQAEYQANTIAAIETLQGWYNRASGLWDTTGWWNSANVLTALADFAALHPAASRELGLAEIIQNTYVQAQQTTVQATKILSFTGLPTSTYFRAPKLRISQRGFDDFLNGFYDDEGWWALALIRAHDLGVLGLGDERYLPQAEDIFEDMKKGNSTCGGIYWSEKVKYTNAIANELYLSTAASLANRVPERKDYYLDIALAQWDWFKNSGMINKDNLINDGLTDDCENNGLQTWTYNQGVILGALVELSTATGDLSLLDEATKIATAAITHLSEDGVLHEGCEPRCGADGAQFKGIFMRNLHYLQKAKPSEPIKNFILRNADAIWAKDRSERNELGITWGGPYVNATAGTHSSALDVLVGAIAASSPI</sequence>
<evidence type="ECO:0008006" key="3">
    <source>
        <dbReference type="Google" id="ProtNLM"/>
    </source>
</evidence>